<dbReference type="InterPro" id="IPR011034">
    <property type="entry name" value="Formyl_transferase-like_C_sf"/>
</dbReference>
<protein>
    <recommendedName>
        <fullName evidence="1">Formyl transferase N-terminal domain-containing protein</fullName>
    </recommendedName>
</protein>
<organism evidence="2">
    <name type="scientific">hydrothermal vent metagenome</name>
    <dbReference type="NCBI Taxonomy" id="652676"/>
    <lineage>
        <taxon>unclassified sequences</taxon>
        <taxon>metagenomes</taxon>
        <taxon>ecological metagenomes</taxon>
    </lineage>
</organism>
<dbReference type="PANTHER" id="PTHR11138:SF5">
    <property type="entry name" value="METHIONYL-TRNA FORMYLTRANSFERASE, MITOCHONDRIAL"/>
    <property type="match status" value="1"/>
</dbReference>
<dbReference type="SUPFAM" id="SSF53328">
    <property type="entry name" value="Formyltransferase"/>
    <property type="match status" value="1"/>
</dbReference>
<dbReference type="PANTHER" id="PTHR11138">
    <property type="entry name" value="METHIONYL-TRNA FORMYLTRANSFERASE"/>
    <property type="match status" value="1"/>
</dbReference>
<dbReference type="GO" id="GO:0004479">
    <property type="term" value="F:methionyl-tRNA formyltransferase activity"/>
    <property type="evidence" value="ECO:0007669"/>
    <property type="project" value="TreeGrafter"/>
</dbReference>
<dbReference type="EMBL" id="UOEJ01000187">
    <property type="protein sequence ID" value="VAW04261.1"/>
    <property type="molecule type" value="Genomic_DNA"/>
</dbReference>
<dbReference type="InterPro" id="IPR036477">
    <property type="entry name" value="Formyl_transf_N_sf"/>
</dbReference>
<name>A0A3B0SD91_9ZZZZ</name>
<dbReference type="AlphaFoldDB" id="A0A3B0SD91"/>
<feature type="domain" description="Formyl transferase N-terminal" evidence="1">
    <location>
        <begin position="2"/>
        <end position="170"/>
    </location>
</feature>
<evidence type="ECO:0000259" key="1">
    <source>
        <dbReference type="Pfam" id="PF00551"/>
    </source>
</evidence>
<sequence length="278" mass="31782">MRIAYFGGDMFHACMELLIQNGHEIIALFADVPADDEYDLTRKVCSQAEKHGIPVLRSKPADGDIKKLRSRGCDMILSAGYRYKIPPWHGGCIRYGINIHPSLLPEGGGPMPFPFVIVKGLKKTGVTLHKLSQKWDDGDIILQEKFPLLGNENLEDLLCKSQTLATKILQDFLNSPEEYWDNAFPQTRQPGDYWPMAHPERFIVDYDKDVETVEKYLRAHRFINPDGMIEFVSDVSFWRQEHKYEPGTILSQEKNIFLIAAADGLVSFKLEQKQIERA</sequence>
<dbReference type="InterPro" id="IPR002376">
    <property type="entry name" value="Formyl_transf_N"/>
</dbReference>
<dbReference type="Gene3D" id="3.40.50.12230">
    <property type="match status" value="1"/>
</dbReference>
<dbReference type="Pfam" id="PF00551">
    <property type="entry name" value="Formyl_trans_N"/>
    <property type="match status" value="1"/>
</dbReference>
<accession>A0A3B0SD91</accession>
<dbReference type="SUPFAM" id="SSF50486">
    <property type="entry name" value="FMT C-terminal domain-like"/>
    <property type="match status" value="1"/>
</dbReference>
<proteinExistence type="predicted"/>
<evidence type="ECO:0000313" key="2">
    <source>
        <dbReference type="EMBL" id="VAW04261.1"/>
    </source>
</evidence>
<reference evidence="2" key="1">
    <citation type="submission" date="2018-06" db="EMBL/GenBank/DDBJ databases">
        <authorList>
            <person name="Zhirakovskaya E."/>
        </authorList>
    </citation>
    <scope>NUCLEOTIDE SEQUENCE</scope>
</reference>
<gene>
    <name evidence="2" type="ORF">MNBD_ALPHA01-1464</name>
</gene>